<reference evidence="4 5" key="2">
    <citation type="submission" date="2018-11" db="EMBL/GenBank/DDBJ databases">
        <authorList>
            <consortium name="Pathogen Informatics"/>
        </authorList>
    </citation>
    <scope>NUCLEOTIDE SEQUENCE [LARGE SCALE GENOMIC DNA]</scope>
</reference>
<feature type="domain" description="Midasin AAA lid" evidence="3">
    <location>
        <begin position="12"/>
        <end position="66"/>
    </location>
</feature>
<keyword evidence="2" id="KW-0067">ATP-binding</keyword>
<dbReference type="PANTHER" id="PTHR48103:SF2">
    <property type="entry name" value="MIDASIN"/>
    <property type="match status" value="1"/>
</dbReference>
<evidence type="ECO:0000256" key="1">
    <source>
        <dbReference type="ARBA" id="ARBA00022741"/>
    </source>
</evidence>
<protein>
    <submittedName>
        <fullName evidence="6">AAA_lid_5 domain-containing protein</fullName>
    </submittedName>
</protein>
<dbReference type="GO" id="GO:0005524">
    <property type="term" value="F:ATP binding"/>
    <property type="evidence" value="ECO:0007669"/>
    <property type="project" value="UniProtKB-KW"/>
</dbReference>
<name>A0A0M3JDH5_ANISI</name>
<evidence type="ECO:0000313" key="5">
    <source>
        <dbReference type="Proteomes" id="UP000267096"/>
    </source>
</evidence>
<dbReference type="WBParaSite" id="ASIM_0000566201-mRNA-1">
    <property type="protein sequence ID" value="ASIM_0000566201-mRNA-1"/>
    <property type="gene ID" value="ASIM_0000566201"/>
</dbReference>
<dbReference type="GO" id="GO:0030687">
    <property type="term" value="C:preribosome, large subunit precursor"/>
    <property type="evidence" value="ECO:0007669"/>
    <property type="project" value="TreeGrafter"/>
</dbReference>
<organism evidence="6">
    <name type="scientific">Anisakis simplex</name>
    <name type="common">Herring worm</name>
    <dbReference type="NCBI Taxonomy" id="6269"/>
    <lineage>
        <taxon>Eukaryota</taxon>
        <taxon>Metazoa</taxon>
        <taxon>Ecdysozoa</taxon>
        <taxon>Nematoda</taxon>
        <taxon>Chromadorea</taxon>
        <taxon>Rhabditida</taxon>
        <taxon>Spirurina</taxon>
        <taxon>Ascaridomorpha</taxon>
        <taxon>Ascaridoidea</taxon>
        <taxon>Anisakidae</taxon>
        <taxon>Anisakis</taxon>
        <taxon>Anisakis simplex complex</taxon>
    </lineage>
</organism>
<dbReference type="GO" id="GO:0000055">
    <property type="term" value="P:ribosomal large subunit export from nucleus"/>
    <property type="evidence" value="ECO:0007669"/>
    <property type="project" value="TreeGrafter"/>
</dbReference>
<dbReference type="OrthoDB" id="422220at2759"/>
<accession>A0A0M3JDH5</accession>
<dbReference type="Proteomes" id="UP000267096">
    <property type="component" value="Unassembled WGS sequence"/>
</dbReference>
<keyword evidence="1" id="KW-0547">Nucleotide-binding</keyword>
<dbReference type="EMBL" id="UYRR01010697">
    <property type="protein sequence ID" value="VDK25573.1"/>
    <property type="molecule type" value="Genomic_DNA"/>
</dbReference>
<dbReference type="PANTHER" id="PTHR48103">
    <property type="entry name" value="MIDASIN-RELATED"/>
    <property type="match status" value="1"/>
</dbReference>
<dbReference type="AlphaFoldDB" id="A0A0M3JDH5"/>
<dbReference type="GO" id="GO:0000027">
    <property type="term" value="P:ribosomal large subunit assembly"/>
    <property type="evidence" value="ECO:0007669"/>
    <property type="project" value="TreeGrafter"/>
</dbReference>
<evidence type="ECO:0000313" key="4">
    <source>
        <dbReference type="EMBL" id="VDK25573.1"/>
    </source>
</evidence>
<proteinExistence type="predicted"/>
<evidence type="ECO:0000256" key="2">
    <source>
        <dbReference type="ARBA" id="ARBA00022840"/>
    </source>
</evidence>
<evidence type="ECO:0000313" key="6">
    <source>
        <dbReference type="WBParaSite" id="ASIM_0000566201-mRNA-1"/>
    </source>
</evidence>
<dbReference type="InterPro" id="IPR041190">
    <property type="entry name" value="Midasin_AAA_lid_5"/>
</dbReference>
<sequence>MQLVVIVCCNGYSLRTLCRALTLASTDLFGGEQRCLVESISLSFISDLDSENRIKVEKMIAKCIGKVSASSGQIPKPVVPSPNGRDFVRVEGYWLETGTTEPKDDPQYVCTKSVRRHLADLARIVCSGRYPILLE</sequence>
<dbReference type="Pfam" id="PF17865">
    <property type="entry name" value="AAA_lid_5"/>
    <property type="match status" value="1"/>
</dbReference>
<gene>
    <name evidence="4" type="ORF">ASIM_LOCUS5461</name>
</gene>
<dbReference type="GO" id="GO:0005634">
    <property type="term" value="C:nucleus"/>
    <property type="evidence" value="ECO:0007669"/>
    <property type="project" value="TreeGrafter"/>
</dbReference>
<evidence type="ECO:0000259" key="3">
    <source>
        <dbReference type="Pfam" id="PF17865"/>
    </source>
</evidence>
<reference evidence="6" key="1">
    <citation type="submission" date="2017-02" db="UniProtKB">
        <authorList>
            <consortium name="WormBaseParasite"/>
        </authorList>
    </citation>
    <scope>IDENTIFICATION</scope>
</reference>
<keyword evidence="5" id="KW-1185">Reference proteome</keyword>